<proteinExistence type="predicted"/>
<evidence type="ECO:0000313" key="3">
    <source>
        <dbReference type="EMBL" id="KIM75703.1"/>
    </source>
</evidence>
<sequence>GSPGAGKSAITSTLVSNLQEAGLLGSSFFYKRGDIARGDPAACWRTIAFDLAQCDRVIAKTVVENIKGRKVDLERADIELHFKYLIEEP</sequence>
<dbReference type="InterPro" id="IPR056884">
    <property type="entry name" value="NPHP3-like_N"/>
</dbReference>
<dbReference type="Pfam" id="PF24883">
    <property type="entry name" value="NPHP3_N"/>
    <property type="match status" value="1"/>
</dbReference>
<gene>
    <name evidence="3" type="ORF">PILCRDRAFT_33594</name>
</gene>
<dbReference type="HOGENOM" id="CLU_000288_6_8_1"/>
<name>A0A0C3AP99_PILCF</name>
<feature type="non-terminal residue" evidence="3">
    <location>
        <position position="1"/>
    </location>
</feature>
<dbReference type="OrthoDB" id="2928561at2759"/>
<reference evidence="4" key="2">
    <citation type="submission" date="2015-01" db="EMBL/GenBank/DDBJ databases">
        <title>Evolutionary Origins and Diversification of the Mycorrhizal Mutualists.</title>
        <authorList>
            <consortium name="DOE Joint Genome Institute"/>
            <consortium name="Mycorrhizal Genomics Consortium"/>
            <person name="Kohler A."/>
            <person name="Kuo A."/>
            <person name="Nagy L.G."/>
            <person name="Floudas D."/>
            <person name="Copeland A."/>
            <person name="Barry K.W."/>
            <person name="Cichocki N."/>
            <person name="Veneault-Fourrey C."/>
            <person name="LaButti K."/>
            <person name="Lindquist E.A."/>
            <person name="Lipzen A."/>
            <person name="Lundell T."/>
            <person name="Morin E."/>
            <person name="Murat C."/>
            <person name="Riley R."/>
            <person name="Ohm R."/>
            <person name="Sun H."/>
            <person name="Tunlid A."/>
            <person name="Henrissat B."/>
            <person name="Grigoriev I.V."/>
            <person name="Hibbett D.S."/>
            <person name="Martin F."/>
        </authorList>
    </citation>
    <scope>NUCLEOTIDE SEQUENCE [LARGE SCALE GENOMIC DNA]</scope>
    <source>
        <strain evidence="4">F 1598</strain>
    </source>
</reference>
<keyword evidence="4" id="KW-1185">Reference proteome</keyword>
<keyword evidence="1" id="KW-0677">Repeat</keyword>
<evidence type="ECO:0000256" key="1">
    <source>
        <dbReference type="ARBA" id="ARBA00022737"/>
    </source>
</evidence>
<evidence type="ECO:0000259" key="2">
    <source>
        <dbReference type="Pfam" id="PF24883"/>
    </source>
</evidence>
<accession>A0A0C3AP99</accession>
<dbReference type="Proteomes" id="UP000054166">
    <property type="component" value="Unassembled WGS sequence"/>
</dbReference>
<dbReference type="AlphaFoldDB" id="A0A0C3AP99"/>
<evidence type="ECO:0000313" key="4">
    <source>
        <dbReference type="Proteomes" id="UP000054166"/>
    </source>
</evidence>
<protein>
    <recommendedName>
        <fullName evidence="2">Nephrocystin 3-like N-terminal domain-containing protein</fullName>
    </recommendedName>
</protein>
<feature type="non-terminal residue" evidence="3">
    <location>
        <position position="89"/>
    </location>
</feature>
<dbReference type="STRING" id="765440.A0A0C3AP99"/>
<dbReference type="EMBL" id="KN833043">
    <property type="protein sequence ID" value="KIM75703.1"/>
    <property type="molecule type" value="Genomic_DNA"/>
</dbReference>
<organism evidence="3 4">
    <name type="scientific">Piloderma croceum (strain F 1598)</name>
    <dbReference type="NCBI Taxonomy" id="765440"/>
    <lineage>
        <taxon>Eukaryota</taxon>
        <taxon>Fungi</taxon>
        <taxon>Dikarya</taxon>
        <taxon>Basidiomycota</taxon>
        <taxon>Agaricomycotina</taxon>
        <taxon>Agaricomycetes</taxon>
        <taxon>Agaricomycetidae</taxon>
        <taxon>Atheliales</taxon>
        <taxon>Atheliaceae</taxon>
        <taxon>Piloderma</taxon>
    </lineage>
</organism>
<feature type="domain" description="Nephrocystin 3-like N-terminal" evidence="2">
    <location>
        <begin position="1"/>
        <end position="87"/>
    </location>
</feature>
<dbReference type="InParanoid" id="A0A0C3AP99"/>
<reference evidence="3 4" key="1">
    <citation type="submission" date="2014-04" db="EMBL/GenBank/DDBJ databases">
        <authorList>
            <consortium name="DOE Joint Genome Institute"/>
            <person name="Kuo A."/>
            <person name="Tarkka M."/>
            <person name="Buscot F."/>
            <person name="Kohler A."/>
            <person name="Nagy L.G."/>
            <person name="Floudas D."/>
            <person name="Copeland A."/>
            <person name="Barry K.W."/>
            <person name="Cichocki N."/>
            <person name="Veneault-Fourrey C."/>
            <person name="LaButti K."/>
            <person name="Lindquist E.A."/>
            <person name="Lipzen A."/>
            <person name="Lundell T."/>
            <person name="Morin E."/>
            <person name="Murat C."/>
            <person name="Sun H."/>
            <person name="Tunlid A."/>
            <person name="Henrissat B."/>
            <person name="Grigoriev I.V."/>
            <person name="Hibbett D.S."/>
            <person name="Martin F."/>
            <person name="Nordberg H.P."/>
            <person name="Cantor M.N."/>
            <person name="Hua S.X."/>
        </authorList>
    </citation>
    <scope>NUCLEOTIDE SEQUENCE [LARGE SCALE GENOMIC DNA]</scope>
    <source>
        <strain evidence="3 4">F 1598</strain>
    </source>
</reference>